<keyword evidence="2" id="KW-1185">Reference proteome</keyword>
<dbReference type="Proteomes" id="UP000032402">
    <property type="component" value="Segment"/>
</dbReference>
<evidence type="ECO:0008006" key="3">
    <source>
        <dbReference type="Google" id="ProtNLM"/>
    </source>
</evidence>
<evidence type="ECO:0000313" key="1">
    <source>
        <dbReference type="EMBL" id="AJP61369.1"/>
    </source>
</evidence>
<dbReference type="RefSeq" id="YP_009218263.1">
    <property type="nucleotide sequence ID" value="NC_029009.1"/>
</dbReference>
<dbReference type="InterPro" id="IPR012865">
    <property type="entry name" value="DUF1642"/>
</dbReference>
<accession>A0A0C5KKV2</accession>
<evidence type="ECO:0000313" key="2">
    <source>
        <dbReference type="Proteomes" id="UP000032402"/>
    </source>
</evidence>
<dbReference type="Pfam" id="PF07852">
    <property type="entry name" value="DUF1642"/>
    <property type="match status" value="1"/>
</dbReference>
<name>A0A0C5KKV2_9CAUD</name>
<sequence>MDKQEAIKELESHRMSGTDIRDFCYNEGINAGITIMRKIEEVDKPVIPNFVAEFVDWVTKRNWAPSDAIQEFQNNTPDTVNLPDTLELEKLGKYFEIAYCRYDFERACILGYKVEEPLYHVKLTVVNETYYLIQNKTMSGETYTHLSVVKNNKHCRTWKNSFTEREIKEINADLWAFAVPVERKL</sequence>
<proteinExistence type="predicted"/>
<organism evidence="1 2">
    <name type="scientific">Enterococcus phage EFDG1</name>
    <dbReference type="NCBI Taxonomy" id="1597976"/>
    <lineage>
        <taxon>Viruses</taxon>
        <taxon>Duplodnaviria</taxon>
        <taxon>Heunggongvirae</taxon>
        <taxon>Uroviricota</taxon>
        <taxon>Caudoviricetes</taxon>
        <taxon>Herelleviridae</taxon>
        <taxon>Brockvirinae</taxon>
        <taxon>Schiekvirus</taxon>
        <taxon>Schiekvirus EFDG1</taxon>
    </lineage>
</organism>
<dbReference type="EMBL" id="KP339049">
    <property type="protein sequence ID" value="AJP61369.1"/>
    <property type="molecule type" value="Genomic_DNA"/>
</dbReference>
<dbReference type="GeneID" id="26644377"/>
<reference evidence="1 2" key="1">
    <citation type="journal article" date="2015" name="Appl. Environ. Microbiol.">
        <title>Targeting Enterococcus faecalis Biofilms with Phage Therapy.</title>
        <authorList>
            <person name="Khalifa L."/>
            <person name="Brosh Y."/>
            <person name="Gelman D."/>
            <person name="Coppenhagen-Glazer S."/>
            <person name="Beyth S."/>
            <person name="Poradosu-Cohen R."/>
            <person name="Que Y.A."/>
            <person name="Beyth N."/>
            <person name="Hazan R."/>
        </authorList>
    </citation>
    <scope>NUCLEOTIDE SEQUENCE [LARGE SCALE GENOMIC DNA]</scope>
</reference>
<protein>
    <recommendedName>
        <fullName evidence="3">DUF1642 domain-containing protein</fullName>
    </recommendedName>
</protein>
<dbReference type="KEGG" id="vg:26644377"/>